<organism evidence="1 2">
    <name type="scientific">Pyrococcus yayanosii (strain CH1 / JCM 16557)</name>
    <dbReference type="NCBI Taxonomy" id="529709"/>
    <lineage>
        <taxon>Archaea</taxon>
        <taxon>Methanobacteriati</taxon>
        <taxon>Methanobacteriota</taxon>
        <taxon>Thermococci</taxon>
        <taxon>Thermococcales</taxon>
        <taxon>Thermococcaceae</taxon>
        <taxon>Pyrococcus</taxon>
    </lineage>
</organism>
<accession>F8AGA8</accession>
<dbReference type="KEGG" id="pya:PYCH_02470"/>
<gene>
    <name evidence="1" type="ordered locus">PYCH_02470</name>
</gene>
<dbReference type="eggNOG" id="arCOG07527">
    <property type="taxonomic scope" value="Archaea"/>
</dbReference>
<dbReference type="OrthoDB" id="102236at2157"/>
<dbReference type="HOGENOM" id="CLU_073252_0_0_2"/>
<protein>
    <submittedName>
        <fullName evidence="1">Uncharacterized protein</fullName>
    </submittedName>
</protein>
<dbReference type="EMBL" id="CP002779">
    <property type="protein sequence ID" value="AEH23946.1"/>
    <property type="molecule type" value="Genomic_DNA"/>
</dbReference>
<dbReference type="GeneID" id="59388020"/>
<evidence type="ECO:0000313" key="2">
    <source>
        <dbReference type="Proteomes" id="UP000008386"/>
    </source>
</evidence>
<evidence type="ECO:0000313" key="1">
    <source>
        <dbReference type="EMBL" id="AEH23946.1"/>
    </source>
</evidence>
<dbReference type="AlphaFoldDB" id="F8AGA8"/>
<keyword evidence="2" id="KW-1185">Reference proteome</keyword>
<sequence>MEGRAKKVCVVLLLAMMLSLQFGTVQETKALTDNATSITFRRAVVAWYDEKSRLQMNVTWINQTIDFANLTNTSCPCHNSSSCASNLTANFNVSVVTLYNMTKKHEQLLFFGITIYNGTFNYTMYALVYRAERSQYNFTLVTRIFTDPETGAYKVFLTGMNIAPNDENKVVLVADTIVTRDNLTLSEYYWTLNKILMKLRRGDETGWIWGRSAYELRHLLHLVRLKLPEYNQQKAMGLTAVTDVIGITLTCITYPKHIDWWCAITSCATSIILGVLECGECAASLLVRKPNTKACAACVAAIGSISGDCGKCFSDWTTVCIPGYGTPA</sequence>
<dbReference type="RefSeq" id="WP_013905004.1">
    <property type="nucleotide sequence ID" value="NC_015680.1"/>
</dbReference>
<reference evidence="1 2" key="1">
    <citation type="journal article" date="2011" name="J. Bacteriol.">
        <title>Complete genome sequence of the obligate piezophilic hyperthermophilic archaeon Pyrococcus yayanosii CH1.</title>
        <authorList>
            <person name="Jun X."/>
            <person name="Lupeng L."/>
            <person name="Minjuan X."/>
            <person name="Oger P."/>
            <person name="Fengping W."/>
            <person name="Jebbar M."/>
            <person name="Xiang X."/>
        </authorList>
    </citation>
    <scope>NUCLEOTIDE SEQUENCE [LARGE SCALE GENOMIC DNA]</scope>
    <source>
        <strain evidence="2">CH1 / JCM 16557</strain>
    </source>
</reference>
<dbReference type="Proteomes" id="UP000008386">
    <property type="component" value="Chromosome"/>
</dbReference>
<proteinExistence type="predicted"/>
<name>F8AGA8_PYRYC</name>